<gene>
    <name evidence="9" type="ORF">GCM10011611_20420</name>
</gene>
<dbReference type="InterPro" id="IPR020846">
    <property type="entry name" value="MFS_dom"/>
</dbReference>
<name>A0A8J3E2Y1_9PROT</name>
<feature type="transmembrane region" description="Helical" evidence="7">
    <location>
        <begin position="278"/>
        <end position="302"/>
    </location>
</feature>
<feature type="transmembrane region" description="Helical" evidence="7">
    <location>
        <begin position="239"/>
        <end position="257"/>
    </location>
</feature>
<keyword evidence="2" id="KW-0813">Transport</keyword>
<feature type="transmembrane region" description="Helical" evidence="7">
    <location>
        <begin position="368"/>
        <end position="390"/>
    </location>
</feature>
<feature type="transmembrane region" description="Helical" evidence="7">
    <location>
        <begin position="88"/>
        <end position="107"/>
    </location>
</feature>
<dbReference type="FunFam" id="1.20.1720.10:FF:000004">
    <property type="entry name" value="EmrB/QacA family drug resistance transporter"/>
    <property type="match status" value="1"/>
</dbReference>
<evidence type="ECO:0000256" key="5">
    <source>
        <dbReference type="ARBA" id="ARBA00022989"/>
    </source>
</evidence>
<feature type="transmembrane region" description="Helical" evidence="7">
    <location>
        <begin position="314"/>
        <end position="332"/>
    </location>
</feature>
<feature type="transmembrane region" description="Helical" evidence="7">
    <location>
        <begin position="146"/>
        <end position="164"/>
    </location>
</feature>
<keyword evidence="10" id="KW-1185">Reference proteome</keyword>
<feature type="transmembrane region" description="Helical" evidence="7">
    <location>
        <begin position="57"/>
        <end position="76"/>
    </location>
</feature>
<dbReference type="NCBIfam" id="TIGR00711">
    <property type="entry name" value="efflux_EmrB"/>
    <property type="match status" value="1"/>
</dbReference>
<accession>A0A8J3E2Y1</accession>
<dbReference type="Gene3D" id="1.20.1250.20">
    <property type="entry name" value="MFS general substrate transporter like domains"/>
    <property type="match status" value="1"/>
</dbReference>
<protein>
    <recommendedName>
        <fullName evidence="8">Major facilitator superfamily (MFS) profile domain-containing protein</fullName>
    </recommendedName>
</protein>
<feature type="transmembrane region" description="Helical" evidence="7">
    <location>
        <begin position="479"/>
        <end position="501"/>
    </location>
</feature>
<reference evidence="9" key="2">
    <citation type="submission" date="2020-09" db="EMBL/GenBank/DDBJ databases">
        <authorList>
            <person name="Sun Q."/>
            <person name="Zhou Y."/>
        </authorList>
    </citation>
    <scope>NUCLEOTIDE SEQUENCE</scope>
    <source>
        <strain evidence="9">CGMCC 1.15725</strain>
    </source>
</reference>
<dbReference type="PRINTS" id="PR01036">
    <property type="entry name" value="TCRTETB"/>
</dbReference>
<evidence type="ECO:0000259" key="8">
    <source>
        <dbReference type="PROSITE" id="PS50850"/>
    </source>
</evidence>
<evidence type="ECO:0000256" key="4">
    <source>
        <dbReference type="ARBA" id="ARBA00022692"/>
    </source>
</evidence>
<dbReference type="Proteomes" id="UP000646365">
    <property type="component" value="Unassembled WGS sequence"/>
</dbReference>
<dbReference type="PANTHER" id="PTHR23501:SF197">
    <property type="entry name" value="COMD"/>
    <property type="match status" value="1"/>
</dbReference>
<dbReference type="Gene3D" id="1.20.1720.10">
    <property type="entry name" value="Multidrug resistance protein D"/>
    <property type="match status" value="1"/>
</dbReference>
<dbReference type="PANTHER" id="PTHR23501">
    <property type="entry name" value="MAJOR FACILITATOR SUPERFAMILY"/>
    <property type="match status" value="1"/>
</dbReference>
<sequence>MSAAPSAVAESPTRFSHRETIVIIAGLMLGMFLAALDQTIVATALPRMAADLQGVSHLSWVVSAYLLTSTAVTPIYGKLSDLYGRKIMLQIAVSLFVLTSLLCGLADSMVQLILFRALQGLGGGGLLAMAHATIADVISPRERGRYQGYIASVFAAASVVGPVLGGLFVDHLTWRWVFWINLPIGIGALIASQITLKRLAAKRLRHKIDYLGAILIVSAVCCVLLVTTMGGEEVPWDSLTIKLLGLAAVVLFVACIVQERRASEAILPPRLFHNPVFFVANTANLLASICMLGGIVFMPLFLQLAFAMPADASGLMLIPLTGGTVLGAVSSGQLVARIGRYKRFPLIGLATTCLGSLLLSTVTRDTSLALVCVFLAVNGLGIGLIMPALLVAVQNSVDVRDLGSGTASITFFRSMGGSFGVALFGAVLIGRLNGLIPSLPGADVLGSSPGPALLHAGPDAIASVPAALQSSVGTAIAEAFHGVFLLSASLSFVAFLVALFLKELPLRTSTGPSGDAAKVVAAALAD</sequence>
<keyword evidence="5 7" id="KW-1133">Transmembrane helix</keyword>
<evidence type="ECO:0000256" key="7">
    <source>
        <dbReference type="SAM" id="Phobius"/>
    </source>
</evidence>
<dbReference type="GO" id="GO:0022857">
    <property type="term" value="F:transmembrane transporter activity"/>
    <property type="evidence" value="ECO:0007669"/>
    <property type="project" value="InterPro"/>
</dbReference>
<comment type="subcellular location">
    <subcellularLocation>
        <location evidence="1">Cell membrane</location>
        <topology evidence="1">Multi-pass membrane protein</topology>
    </subcellularLocation>
</comment>
<keyword evidence="6 7" id="KW-0472">Membrane</keyword>
<dbReference type="Pfam" id="PF07690">
    <property type="entry name" value="MFS_1"/>
    <property type="match status" value="1"/>
</dbReference>
<organism evidence="9 10">
    <name type="scientific">Aliidongia dinghuensis</name>
    <dbReference type="NCBI Taxonomy" id="1867774"/>
    <lineage>
        <taxon>Bacteria</taxon>
        <taxon>Pseudomonadati</taxon>
        <taxon>Pseudomonadota</taxon>
        <taxon>Alphaproteobacteria</taxon>
        <taxon>Rhodospirillales</taxon>
        <taxon>Dongiaceae</taxon>
        <taxon>Aliidongia</taxon>
    </lineage>
</organism>
<evidence type="ECO:0000256" key="6">
    <source>
        <dbReference type="ARBA" id="ARBA00023136"/>
    </source>
</evidence>
<evidence type="ECO:0000256" key="2">
    <source>
        <dbReference type="ARBA" id="ARBA00022448"/>
    </source>
</evidence>
<dbReference type="RefSeq" id="WP_189045190.1">
    <property type="nucleotide sequence ID" value="NZ_BMJQ01000004.1"/>
</dbReference>
<evidence type="ECO:0000256" key="3">
    <source>
        <dbReference type="ARBA" id="ARBA00022475"/>
    </source>
</evidence>
<dbReference type="InterPro" id="IPR011701">
    <property type="entry name" value="MFS"/>
</dbReference>
<feature type="transmembrane region" description="Helical" evidence="7">
    <location>
        <begin position="176"/>
        <end position="196"/>
    </location>
</feature>
<feature type="transmembrane region" description="Helical" evidence="7">
    <location>
        <begin position="208"/>
        <end position="227"/>
    </location>
</feature>
<dbReference type="InterPro" id="IPR036259">
    <property type="entry name" value="MFS_trans_sf"/>
</dbReference>
<keyword evidence="3" id="KW-1003">Cell membrane</keyword>
<dbReference type="GO" id="GO:0005886">
    <property type="term" value="C:plasma membrane"/>
    <property type="evidence" value="ECO:0007669"/>
    <property type="project" value="UniProtKB-SubCell"/>
</dbReference>
<evidence type="ECO:0000256" key="1">
    <source>
        <dbReference type="ARBA" id="ARBA00004651"/>
    </source>
</evidence>
<feature type="domain" description="Major facilitator superfamily (MFS) profile" evidence="8">
    <location>
        <begin position="23"/>
        <end position="506"/>
    </location>
</feature>
<keyword evidence="4 7" id="KW-0812">Transmembrane</keyword>
<feature type="transmembrane region" description="Helical" evidence="7">
    <location>
        <begin position="21"/>
        <end position="45"/>
    </location>
</feature>
<dbReference type="EMBL" id="BMJQ01000004">
    <property type="protein sequence ID" value="GGF14527.1"/>
    <property type="molecule type" value="Genomic_DNA"/>
</dbReference>
<evidence type="ECO:0000313" key="9">
    <source>
        <dbReference type="EMBL" id="GGF14527.1"/>
    </source>
</evidence>
<proteinExistence type="predicted"/>
<dbReference type="CDD" id="cd17502">
    <property type="entry name" value="MFS_Azr1_MDR_like"/>
    <property type="match status" value="1"/>
</dbReference>
<dbReference type="SUPFAM" id="SSF103473">
    <property type="entry name" value="MFS general substrate transporter"/>
    <property type="match status" value="1"/>
</dbReference>
<evidence type="ECO:0000313" key="10">
    <source>
        <dbReference type="Proteomes" id="UP000646365"/>
    </source>
</evidence>
<dbReference type="AlphaFoldDB" id="A0A8J3E2Y1"/>
<feature type="transmembrane region" description="Helical" evidence="7">
    <location>
        <begin position="411"/>
        <end position="430"/>
    </location>
</feature>
<comment type="caution">
    <text evidence="9">The sequence shown here is derived from an EMBL/GenBank/DDBJ whole genome shotgun (WGS) entry which is preliminary data.</text>
</comment>
<reference evidence="9" key="1">
    <citation type="journal article" date="2014" name="Int. J. Syst. Evol. Microbiol.">
        <title>Complete genome sequence of Corynebacterium casei LMG S-19264T (=DSM 44701T), isolated from a smear-ripened cheese.</title>
        <authorList>
            <consortium name="US DOE Joint Genome Institute (JGI-PGF)"/>
            <person name="Walter F."/>
            <person name="Albersmeier A."/>
            <person name="Kalinowski J."/>
            <person name="Ruckert C."/>
        </authorList>
    </citation>
    <scope>NUCLEOTIDE SEQUENCE</scope>
    <source>
        <strain evidence="9">CGMCC 1.15725</strain>
    </source>
</reference>
<dbReference type="PROSITE" id="PS50850">
    <property type="entry name" value="MFS"/>
    <property type="match status" value="1"/>
</dbReference>
<feature type="transmembrane region" description="Helical" evidence="7">
    <location>
        <begin position="113"/>
        <end position="134"/>
    </location>
</feature>
<dbReference type="InterPro" id="IPR004638">
    <property type="entry name" value="EmrB-like"/>
</dbReference>